<dbReference type="AlphaFoldDB" id="A0A7Y6IHL3"/>
<dbReference type="PANTHER" id="PTHR34822">
    <property type="entry name" value="GRPB DOMAIN PROTEIN (AFU_ORTHOLOGUE AFUA_1G01530)"/>
    <property type="match status" value="1"/>
</dbReference>
<organism evidence="1 2">
    <name type="scientific">Nonomuraea montanisoli</name>
    <dbReference type="NCBI Taxonomy" id="2741721"/>
    <lineage>
        <taxon>Bacteria</taxon>
        <taxon>Bacillati</taxon>
        <taxon>Actinomycetota</taxon>
        <taxon>Actinomycetes</taxon>
        <taxon>Streptosporangiales</taxon>
        <taxon>Streptosporangiaceae</taxon>
        <taxon>Nonomuraea</taxon>
    </lineage>
</organism>
<sequence>MSEPVVIEEYDPAWPEEFARLGARLRGALGDVAVRIDHIGSTSVPGLAAKPVIDVQISVRSFEPPDAYRAPLEEELGLVFRPGNPERTKRYFREPPGSRRTHVHVRRLGSFSEQFALLLRDFLRRHPGDAAEYARVKRRCAAECREDRAAYVEAKDAFVWEIARRADAWAQRTGWLPGPIDA</sequence>
<reference evidence="1 2" key="1">
    <citation type="submission" date="2020-06" db="EMBL/GenBank/DDBJ databases">
        <title>Nonomuraea sp. SMC257, a novel actinomycete isolated from soil.</title>
        <authorList>
            <person name="Chanama M."/>
        </authorList>
    </citation>
    <scope>NUCLEOTIDE SEQUENCE [LARGE SCALE GENOMIC DNA]</scope>
    <source>
        <strain evidence="1 2">SMC257</strain>
    </source>
</reference>
<dbReference type="Proteomes" id="UP000586042">
    <property type="component" value="Unassembled WGS sequence"/>
</dbReference>
<comment type="caution">
    <text evidence="1">The sequence shown here is derived from an EMBL/GenBank/DDBJ whole genome shotgun (WGS) entry which is preliminary data.</text>
</comment>
<proteinExistence type="predicted"/>
<dbReference type="Gene3D" id="3.30.460.10">
    <property type="entry name" value="Beta Polymerase, domain 2"/>
    <property type="match status" value="1"/>
</dbReference>
<evidence type="ECO:0000313" key="2">
    <source>
        <dbReference type="Proteomes" id="UP000586042"/>
    </source>
</evidence>
<dbReference type="EMBL" id="JABWGN010000023">
    <property type="protein sequence ID" value="NUW37838.1"/>
    <property type="molecule type" value="Genomic_DNA"/>
</dbReference>
<gene>
    <name evidence="1" type="ORF">HTZ77_41540</name>
</gene>
<keyword evidence="2" id="KW-1185">Reference proteome</keyword>
<dbReference type="InterPro" id="IPR043519">
    <property type="entry name" value="NT_sf"/>
</dbReference>
<evidence type="ECO:0000313" key="1">
    <source>
        <dbReference type="EMBL" id="NUW37838.1"/>
    </source>
</evidence>
<protein>
    <submittedName>
        <fullName evidence="1">GrpB family protein</fullName>
    </submittedName>
</protein>
<dbReference type="Pfam" id="PF04229">
    <property type="entry name" value="GrpB"/>
    <property type="match status" value="1"/>
</dbReference>
<dbReference type="SUPFAM" id="SSF81301">
    <property type="entry name" value="Nucleotidyltransferase"/>
    <property type="match status" value="1"/>
</dbReference>
<dbReference type="RefSeq" id="WP_175595279.1">
    <property type="nucleotide sequence ID" value="NZ_JABWGN010000023.1"/>
</dbReference>
<accession>A0A7Y6IHL3</accession>
<dbReference type="PANTHER" id="PTHR34822:SF1">
    <property type="entry name" value="GRPB FAMILY PROTEIN"/>
    <property type="match status" value="1"/>
</dbReference>
<dbReference type="InterPro" id="IPR007344">
    <property type="entry name" value="GrpB/CoaE"/>
</dbReference>
<name>A0A7Y6IHL3_9ACTN</name>